<organism evidence="10 11">
    <name type="scientific">Lucilia cuprina</name>
    <name type="common">Green bottle fly</name>
    <name type="synonym">Australian sheep blowfly</name>
    <dbReference type="NCBI Taxonomy" id="7375"/>
    <lineage>
        <taxon>Eukaryota</taxon>
        <taxon>Metazoa</taxon>
        <taxon>Ecdysozoa</taxon>
        <taxon>Arthropoda</taxon>
        <taxon>Hexapoda</taxon>
        <taxon>Insecta</taxon>
        <taxon>Pterygota</taxon>
        <taxon>Neoptera</taxon>
        <taxon>Endopterygota</taxon>
        <taxon>Diptera</taxon>
        <taxon>Brachycera</taxon>
        <taxon>Muscomorpha</taxon>
        <taxon>Oestroidea</taxon>
        <taxon>Calliphoridae</taxon>
        <taxon>Luciliinae</taxon>
        <taxon>Lucilia</taxon>
    </lineage>
</organism>
<proteinExistence type="inferred from homology"/>
<dbReference type="InterPro" id="IPR000873">
    <property type="entry name" value="AMP-dep_synth/lig_dom"/>
</dbReference>
<comment type="caution">
    <text evidence="10">The sequence shown here is derived from an EMBL/GenBank/DDBJ whole genome shotgun (WGS) entry which is preliminary data.</text>
</comment>
<feature type="domain" description="AMP-binding enzyme C-terminal" evidence="9">
    <location>
        <begin position="505"/>
        <end position="581"/>
    </location>
</feature>
<dbReference type="InterPro" id="IPR042099">
    <property type="entry name" value="ANL_N_sf"/>
</dbReference>
<dbReference type="EC" id="6.2.1.2" evidence="4"/>
<dbReference type="GO" id="GO:0031956">
    <property type="term" value="F:medium-chain fatty acid-CoA ligase activity"/>
    <property type="evidence" value="ECO:0007669"/>
    <property type="project" value="UniProtKB-EC"/>
</dbReference>
<dbReference type="PANTHER" id="PTHR43201:SF5">
    <property type="entry name" value="MEDIUM-CHAIN ACYL-COA LIGASE ACSF2, MITOCHONDRIAL"/>
    <property type="match status" value="1"/>
</dbReference>
<evidence type="ECO:0000313" key="10">
    <source>
        <dbReference type="EMBL" id="KNC31188.1"/>
    </source>
</evidence>
<comment type="catalytic activity">
    <reaction evidence="7">
        <text>a medium-chain fatty acid + ATP + CoA = a medium-chain fatty acyl-CoA + AMP + diphosphate</text>
        <dbReference type="Rhea" id="RHEA:48340"/>
        <dbReference type="ChEBI" id="CHEBI:30616"/>
        <dbReference type="ChEBI" id="CHEBI:33019"/>
        <dbReference type="ChEBI" id="CHEBI:57287"/>
        <dbReference type="ChEBI" id="CHEBI:59558"/>
        <dbReference type="ChEBI" id="CHEBI:90546"/>
        <dbReference type="ChEBI" id="CHEBI:456215"/>
        <dbReference type="EC" id="6.2.1.2"/>
    </reaction>
</comment>
<evidence type="ECO:0000259" key="8">
    <source>
        <dbReference type="Pfam" id="PF00501"/>
    </source>
</evidence>
<evidence type="ECO:0000256" key="5">
    <source>
        <dbReference type="ARBA" id="ARBA00039638"/>
    </source>
</evidence>
<name>A0A0L0CFJ7_LUCCU</name>
<dbReference type="Gene3D" id="3.40.50.12780">
    <property type="entry name" value="N-terminal domain of ligase-like"/>
    <property type="match status" value="1"/>
</dbReference>
<evidence type="ECO:0000256" key="3">
    <source>
        <dbReference type="ARBA" id="ARBA00037247"/>
    </source>
</evidence>
<sequence>MINKRLQIISKHFFEKYAAKLTKKPSYRGLSTVSRTHSATVEANQSYINYMGKHPFVYRNVGQELERAAANYSSTEAIVSCHEARRLTFKSLIDEVDRLAAGFWKLGLKKGDHVGIWGPNNIHWYLTMLAASRAGLVSVGINPAFQGPELEYCLKKVNVKAIVCPLTYKSQNYYEIIHSICPELSNSEKGNIKSANLPHLKAVIINTDSQLKGALTFNEVLDLSDKQGCNDIYKLQPYIIPDTPCNIQFTSGTTGHPKAAVLSHFSFVNNGIHIGNRNQLKGARICVQVPLFHAYGVVISIMAGMSHGATLVLPSPGFSPEHSLKASVEEKCTVIHGTPTMYVDLIKKQRELNLPLTTLKMAVTGGAPCSPQLFLDMKSVLNLQEVRTIFGMTETSASIFQSRPGDTMEQVLNTVGHIQDNIEAKVVDAEGNIVPFGQPGELLVRGYLTMLGYHGDEEKTKETIGADKWLRTGDQFVLQPDGYGRIVGRLKEMIIRGGENIFPKEIEDFLNAHDDILETHVIGVPDERMGEEICAFIRMHDSTSKIDRETVKQYCKGKLAHFKVPRYVITVDDFPKTTSGKIQKFKLIEQFQKIYGK</sequence>
<dbReference type="OMA" id="ICCRGYN"/>
<evidence type="ECO:0000256" key="2">
    <source>
        <dbReference type="ARBA" id="ARBA00022598"/>
    </source>
</evidence>
<evidence type="ECO:0000256" key="7">
    <source>
        <dbReference type="ARBA" id="ARBA00048277"/>
    </source>
</evidence>
<evidence type="ECO:0000256" key="1">
    <source>
        <dbReference type="ARBA" id="ARBA00006432"/>
    </source>
</evidence>
<dbReference type="FunFam" id="3.40.50.12780:FF:000003">
    <property type="entry name" value="Long-chain-fatty-acid--CoA ligase FadD"/>
    <property type="match status" value="1"/>
</dbReference>
<accession>A0A0L0CFJ7</accession>
<dbReference type="Proteomes" id="UP000037069">
    <property type="component" value="Unassembled WGS sequence"/>
</dbReference>
<dbReference type="OrthoDB" id="10253115at2759"/>
<dbReference type="Gene3D" id="3.30.300.30">
    <property type="match status" value="1"/>
</dbReference>
<keyword evidence="2" id="KW-0436">Ligase</keyword>
<comment type="similarity">
    <text evidence="1">Belongs to the ATP-dependent AMP-binding enzyme family.</text>
</comment>
<dbReference type="InterPro" id="IPR020845">
    <property type="entry name" value="AMP-binding_CS"/>
</dbReference>
<dbReference type="FunFam" id="3.30.300.30:FF:000008">
    <property type="entry name" value="2,3-dihydroxybenzoate-AMP ligase"/>
    <property type="match status" value="1"/>
</dbReference>
<dbReference type="STRING" id="7375.A0A0L0CFJ7"/>
<dbReference type="InterPro" id="IPR045851">
    <property type="entry name" value="AMP-bd_C_sf"/>
</dbReference>
<protein>
    <recommendedName>
        <fullName evidence="5">Medium-chain acyl-CoA ligase ACSF2, mitochondrial</fullName>
        <ecNumber evidence="4">6.2.1.2</ecNumber>
    </recommendedName>
</protein>
<dbReference type="PROSITE" id="PS00455">
    <property type="entry name" value="AMP_BINDING"/>
    <property type="match status" value="1"/>
</dbReference>
<evidence type="ECO:0000259" key="9">
    <source>
        <dbReference type="Pfam" id="PF13193"/>
    </source>
</evidence>
<dbReference type="AlphaFoldDB" id="A0A0L0CFJ7"/>
<dbReference type="Pfam" id="PF13193">
    <property type="entry name" value="AMP-binding_C"/>
    <property type="match status" value="1"/>
</dbReference>
<evidence type="ECO:0000256" key="4">
    <source>
        <dbReference type="ARBA" id="ARBA00039009"/>
    </source>
</evidence>
<dbReference type="EMBL" id="JRES01000438">
    <property type="protein sequence ID" value="KNC31188.1"/>
    <property type="molecule type" value="Genomic_DNA"/>
</dbReference>
<comment type="catalytic activity">
    <reaction evidence="6">
        <text>octanoate + ATP + CoA = octanoyl-CoA + AMP + diphosphate</text>
        <dbReference type="Rhea" id="RHEA:33631"/>
        <dbReference type="ChEBI" id="CHEBI:25646"/>
        <dbReference type="ChEBI" id="CHEBI:30616"/>
        <dbReference type="ChEBI" id="CHEBI:33019"/>
        <dbReference type="ChEBI" id="CHEBI:57287"/>
        <dbReference type="ChEBI" id="CHEBI:57386"/>
        <dbReference type="ChEBI" id="CHEBI:456215"/>
    </reaction>
</comment>
<dbReference type="GO" id="GO:0006631">
    <property type="term" value="P:fatty acid metabolic process"/>
    <property type="evidence" value="ECO:0007669"/>
    <property type="project" value="TreeGrafter"/>
</dbReference>
<dbReference type="SUPFAM" id="SSF56801">
    <property type="entry name" value="Acetyl-CoA synthetase-like"/>
    <property type="match status" value="1"/>
</dbReference>
<dbReference type="PANTHER" id="PTHR43201">
    <property type="entry name" value="ACYL-COA SYNTHETASE"/>
    <property type="match status" value="1"/>
</dbReference>
<reference evidence="10 11" key="1">
    <citation type="journal article" date="2015" name="Nat. Commun.">
        <title>Lucilia cuprina genome unlocks parasitic fly biology to underpin future interventions.</title>
        <authorList>
            <person name="Anstead C.A."/>
            <person name="Korhonen P.K."/>
            <person name="Young N.D."/>
            <person name="Hall R.S."/>
            <person name="Jex A.R."/>
            <person name="Murali S.C."/>
            <person name="Hughes D.S."/>
            <person name="Lee S.F."/>
            <person name="Perry T."/>
            <person name="Stroehlein A.J."/>
            <person name="Ansell B.R."/>
            <person name="Breugelmans B."/>
            <person name="Hofmann A."/>
            <person name="Qu J."/>
            <person name="Dugan S."/>
            <person name="Lee S.L."/>
            <person name="Chao H."/>
            <person name="Dinh H."/>
            <person name="Han Y."/>
            <person name="Doddapaneni H.V."/>
            <person name="Worley K.C."/>
            <person name="Muzny D.M."/>
            <person name="Ioannidis P."/>
            <person name="Waterhouse R.M."/>
            <person name="Zdobnov E.M."/>
            <person name="James P.J."/>
            <person name="Bagnall N.H."/>
            <person name="Kotze A.C."/>
            <person name="Gibbs R.A."/>
            <person name="Richards S."/>
            <person name="Batterham P."/>
            <person name="Gasser R.B."/>
        </authorList>
    </citation>
    <scope>NUCLEOTIDE SEQUENCE [LARGE SCALE GENOMIC DNA]</scope>
    <source>
        <strain evidence="10 11">LS</strain>
        <tissue evidence="10">Full body</tissue>
    </source>
</reference>
<feature type="domain" description="AMP-dependent synthetase/ligase" evidence="8">
    <location>
        <begin position="65"/>
        <end position="454"/>
    </location>
</feature>
<gene>
    <name evidence="10" type="ORF">FF38_14394</name>
</gene>
<dbReference type="InterPro" id="IPR025110">
    <property type="entry name" value="AMP-bd_C"/>
</dbReference>
<comment type="function">
    <text evidence="3">Acyl-CoA synthases catalyze the initial reaction in fatty acid metabolism, by forming a thioester with CoA. Has some preference toward medium-chain substrates. Plays a role in adipocyte differentiation.</text>
</comment>
<keyword evidence="11" id="KW-1185">Reference proteome</keyword>
<evidence type="ECO:0000313" key="11">
    <source>
        <dbReference type="Proteomes" id="UP000037069"/>
    </source>
</evidence>
<dbReference type="Pfam" id="PF00501">
    <property type="entry name" value="AMP-binding"/>
    <property type="match status" value="1"/>
</dbReference>
<evidence type="ECO:0000256" key="6">
    <source>
        <dbReference type="ARBA" id="ARBA00047319"/>
    </source>
</evidence>